<proteinExistence type="predicted"/>
<dbReference type="Proteomes" id="UP000036681">
    <property type="component" value="Unplaced"/>
</dbReference>
<dbReference type="AlphaFoldDB" id="A0A9J2Q4U5"/>
<reference evidence="3" key="1">
    <citation type="submission" date="2023-03" db="UniProtKB">
        <authorList>
            <consortium name="WormBaseParasite"/>
        </authorList>
    </citation>
    <scope>IDENTIFICATION</scope>
</reference>
<feature type="chain" id="PRO_5039889096" evidence="1">
    <location>
        <begin position="19"/>
        <end position="54"/>
    </location>
</feature>
<evidence type="ECO:0000256" key="1">
    <source>
        <dbReference type="SAM" id="SignalP"/>
    </source>
</evidence>
<name>A0A9J2Q4U5_ASCLU</name>
<keyword evidence="2" id="KW-1185">Reference proteome</keyword>
<protein>
    <submittedName>
        <fullName evidence="3">Uncharacterized protein</fullName>
    </submittedName>
</protein>
<sequence>MRFIVIAFALFLTEFAKAQTVIGHVSQVLVLHRPYALTRPINVWCMPQQLLPLQ</sequence>
<evidence type="ECO:0000313" key="3">
    <source>
        <dbReference type="WBParaSite" id="ALUE_0001696201-mRNA-1"/>
    </source>
</evidence>
<accession>A0A9J2Q4U5</accession>
<evidence type="ECO:0000313" key="2">
    <source>
        <dbReference type="Proteomes" id="UP000036681"/>
    </source>
</evidence>
<keyword evidence="1" id="KW-0732">Signal</keyword>
<feature type="signal peptide" evidence="1">
    <location>
        <begin position="1"/>
        <end position="18"/>
    </location>
</feature>
<organism evidence="2 3">
    <name type="scientific">Ascaris lumbricoides</name>
    <name type="common">Giant roundworm</name>
    <dbReference type="NCBI Taxonomy" id="6252"/>
    <lineage>
        <taxon>Eukaryota</taxon>
        <taxon>Metazoa</taxon>
        <taxon>Ecdysozoa</taxon>
        <taxon>Nematoda</taxon>
        <taxon>Chromadorea</taxon>
        <taxon>Rhabditida</taxon>
        <taxon>Spirurina</taxon>
        <taxon>Ascaridomorpha</taxon>
        <taxon>Ascaridoidea</taxon>
        <taxon>Ascarididae</taxon>
        <taxon>Ascaris</taxon>
    </lineage>
</organism>
<dbReference type="WBParaSite" id="ALUE_0001696201-mRNA-1">
    <property type="protein sequence ID" value="ALUE_0001696201-mRNA-1"/>
    <property type="gene ID" value="ALUE_0001696201"/>
</dbReference>